<dbReference type="Proteomes" id="UP000011083">
    <property type="component" value="Unassembled WGS sequence"/>
</dbReference>
<keyword evidence="3" id="KW-1185">Reference proteome</keyword>
<accession>L8H032</accession>
<dbReference type="Pfam" id="PF05721">
    <property type="entry name" value="PhyH"/>
    <property type="match status" value="1"/>
</dbReference>
<dbReference type="PANTHER" id="PTHR31630">
    <property type="entry name" value="PHYTANOYL-COA DIOXYGENASE-RELATED-RELATED"/>
    <property type="match status" value="1"/>
</dbReference>
<keyword evidence="2" id="KW-0223">Dioxygenase</keyword>
<sequence length="375" mass="42264">MQIERSREERVCKAAAIEPAVLSLPLNDEQLRQYDADGYLVVPGVVEPQLCDSIVAETWERLDSFFGLKPEAEKPWAKLPMHSCVDLWHVPGLYELRQHPHVYSVFAQLYETHKLCVSIDRVSVKPTKYDEDGNVGTNEGLPVHTDWNFWKRSEAYPEIQGGICLADCPVGGGGFFCIPGFHKPEVIADYKRRFESGEFGDNRIPHSMFVSFADKEYARDHVIEVPLKKGDLVVWNSCLPHNGGQNTIPGLWRLQAFVRFLALDGPFVTPEIAKDHRFYRKVAFAATQSGEKPTHYSTGTKRRRLILSHTFPDIGAKTKDREKEIHAPPVLSPLGRRIWGVDKWPSKPRQTPRDDSAAAAAVAADRVDAEQPASQ</sequence>
<evidence type="ECO:0000313" key="2">
    <source>
        <dbReference type="EMBL" id="ELR18580.1"/>
    </source>
</evidence>
<feature type="region of interest" description="Disordered" evidence="1">
    <location>
        <begin position="341"/>
        <end position="375"/>
    </location>
</feature>
<dbReference type="AlphaFoldDB" id="L8H032"/>
<organism evidence="2 3">
    <name type="scientific">Acanthamoeba castellanii (strain ATCC 30010 / Neff)</name>
    <dbReference type="NCBI Taxonomy" id="1257118"/>
    <lineage>
        <taxon>Eukaryota</taxon>
        <taxon>Amoebozoa</taxon>
        <taxon>Discosea</taxon>
        <taxon>Longamoebia</taxon>
        <taxon>Centramoebida</taxon>
        <taxon>Acanthamoebidae</taxon>
        <taxon>Acanthamoeba</taxon>
    </lineage>
</organism>
<dbReference type="SUPFAM" id="SSF51197">
    <property type="entry name" value="Clavaminate synthase-like"/>
    <property type="match status" value="1"/>
</dbReference>
<keyword evidence="2" id="KW-0560">Oxidoreductase</keyword>
<name>L8H032_ACACF</name>
<dbReference type="Gene3D" id="2.60.120.620">
    <property type="entry name" value="q2cbj1_9rhob like domain"/>
    <property type="match status" value="1"/>
</dbReference>
<reference evidence="2 3" key="1">
    <citation type="journal article" date="2013" name="Genome Biol.">
        <title>Genome of Acanthamoeba castellanii highlights extensive lateral gene transfer and early evolution of tyrosine kinase signaling.</title>
        <authorList>
            <person name="Clarke M."/>
            <person name="Lohan A.J."/>
            <person name="Liu B."/>
            <person name="Lagkouvardos I."/>
            <person name="Roy S."/>
            <person name="Zafar N."/>
            <person name="Bertelli C."/>
            <person name="Schilde C."/>
            <person name="Kianianmomeni A."/>
            <person name="Burglin T.R."/>
            <person name="Frech C."/>
            <person name="Turcotte B."/>
            <person name="Kopec K.O."/>
            <person name="Synnott J.M."/>
            <person name="Choo C."/>
            <person name="Paponov I."/>
            <person name="Finkler A."/>
            <person name="Soon Heng Tan C."/>
            <person name="Hutchins A.P."/>
            <person name="Weinmeier T."/>
            <person name="Rattei T."/>
            <person name="Chu J.S."/>
            <person name="Gimenez G."/>
            <person name="Irimia M."/>
            <person name="Rigden D.J."/>
            <person name="Fitzpatrick D.A."/>
            <person name="Lorenzo-Morales J."/>
            <person name="Bateman A."/>
            <person name="Chiu C.H."/>
            <person name="Tang P."/>
            <person name="Hegemann P."/>
            <person name="Fromm H."/>
            <person name="Raoult D."/>
            <person name="Greub G."/>
            <person name="Miranda-Saavedra D."/>
            <person name="Chen N."/>
            <person name="Nash P."/>
            <person name="Ginger M.L."/>
            <person name="Horn M."/>
            <person name="Schaap P."/>
            <person name="Caler L."/>
            <person name="Loftus B."/>
        </authorList>
    </citation>
    <scope>NUCLEOTIDE SEQUENCE [LARGE SCALE GENOMIC DNA]</scope>
    <source>
        <strain evidence="2 3">Neff</strain>
    </source>
</reference>
<dbReference type="KEGG" id="acan:ACA1_155270"/>
<dbReference type="GO" id="GO:0051213">
    <property type="term" value="F:dioxygenase activity"/>
    <property type="evidence" value="ECO:0007669"/>
    <property type="project" value="UniProtKB-KW"/>
</dbReference>
<dbReference type="VEuPathDB" id="AmoebaDB:ACA1_155270"/>
<dbReference type="InterPro" id="IPR008775">
    <property type="entry name" value="Phytyl_CoA_dOase-like"/>
</dbReference>
<protein>
    <submittedName>
        <fullName evidence="2">PhytanoylCoA dioxygenase (PhyH) superfamily protein</fullName>
    </submittedName>
</protein>
<dbReference type="OrthoDB" id="445007at2759"/>
<evidence type="ECO:0000256" key="1">
    <source>
        <dbReference type="SAM" id="MobiDB-lite"/>
    </source>
</evidence>
<dbReference type="RefSeq" id="XP_004340619.1">
    <property type="nucleotide sequence ID" value="XM_004340571.1"/>
</dbReference>
<dbReference type="GeneID" id="14919319"/>
<evidence type="ECO:0000313" key="3">
    <source>
        <dbReference type="Proteomes" id="UP000011083"/>
    </source>
</evidence>
<dbReference type="EMBL" id="KB007951">
    <property type="protein sequence ID" value="ELR18580.1"/>
    <property type="molecule type" value="Genomic_DNA"/>
</dbReference>
<gene>
    <name evidence="2" type="ORF">ACA1_155270</name>
</gene>
<proteinExistence type="predicted"/>